<dbReference type="GO" id="GO:0042802">
    <property type="term" value="F:identical protein binding"/>
    <property type="evidence" value="ECO:0007669"/>
    <property type="project" value="UniProtKB-ARBA"/>
</dbReference>
<sequence>MCPVRVEHMRHHLTSQHLIENSSERQILLRWTRGRVKLLDVTCPLCHIEYRYIERHISSVHEHLTAKQKRKLVKGLQWSVTVDHLRRLRAENPETPLVSTFDIDETGPEPRPQPPEETQVATTECMRLLEEMEDVFQTEENRSMLDLILEEDSTVYVDTADLTTLDLADFAFRVSRLPPRGQPPNCGEERRISGVFRWAPSGLPCALGRQSKPFRMAFIKEENEDMRIEEAQRKIAFVEEEREDMKIEETFRVKHEDTEEQTKMTFIKEESEDMKIEETFSIKHEDTEEQTDLLATKEESQELNETQEKDHHDLATGEKLSCSQDKKSCLRKRAKKPETVSDLSCQHCGRRFRKKGSLHIHMSIHTGEKPFTCPQCGIGITHLGSFYRHMRIHKGAKRYTCELCGKSFTTELNLKYHWNSHTGETPFTCDKCGKSLRHKTNLKRHMRLHARENCFTCHQCGMTFTDRKHLESHVVSHSGEKTFMCYQCGKDFTLKGNLQTHLRIHSGERPFACAHCGKSFTSNGNLQTHMRVHTGERPFTCLQCKECFAYKRALERHWKNHCTSGLQCKKVRSYGTIQAEESK</sequence>
<dbReference type="InterPro" id="IPR013087">
    <property type="entry name" value="Znf_C2H2_type"/>
</dbReference>
<dbReference type="FunFam" id="3.30.160.60:FF:001480">
    <property type="entry name" value="Si:cabz01071911.3"/>
    <property type="match status" value="1"/>
</dbReference>
<feature type="region of interest" description="Disordered" evidence="13">
    <location>
        <begin position="299"/>
        <end position="318"/>
    </location>
</feature>
<dbReference type="FunFam" id="3.30.160.60:FF:000624">
    <property type="entry name" value="zinc finger protein 697"/>
    <property type="match status" value="1"/>
</dbReference>
<dbReference type="SUPFAM" id="SSF57667">
    <property type="entry name" value="beta-beta-alpha zinc fingers"/>
    <property type="match status" value="4"/>
</dbReference>
<evidence type="ECO:0000256" key="7">
    <source>
        <dbReference type="ARBA" id="ARBA00023015"/>
    </source>
</evidence>
<dbReference type="PROSITE" id="PS00028">
    <property type="entry name" value="ZINC_FINGER_C2H2_1"/>
    <property type="match status" value="8"/>
</dbReference>
<name>A0AA88T9X5_9TELE</name>
<keyword evidence="16" id="KW-1185">Reference proteome</keyword>
<dbReference type="Gene3D" id="3.30.160.60">
    <property type="entry name" value="Classic Zinc Finger"/>
    <property type="match status" value="8"/>
</dbReference>
<keyword evidence="12" id="KW-0175">Coiled coil</keyword>
<dbReference type="InterPro" id="IPR036236">
    <property type="entry name" value="Znf_C2H2_sf"/>
</dbReference>
<gene>
    <name evidence="15" type="ORF">Q8A67_000002</name>
</gene>
<feature type="domain" description="C2H2-type" evidence="14">
    <location>
        <begin position="343"/>
        <end position="370"/>
    </location>
</feature>
<keyword evidence="9" id="KW-0804">Transcription</keyword>
<keyword evidence="8" id="KW-0238">DNA-binding</keyword>
<accession>A0AA88T9X5</accession>
<protein>
    <recommendedName>
        <fullName evidence="14">C2H2-type domain-containing protein</fullName>
    </recommendedName>
</protein>
<evidence type="ECO:0000256" key="13">
    <source>
        <dbReference type="SAM" id="MobiDB-lite"/>
    </source>
</evidence>
<evidence type="ECO:0000256" key="1">
    <source>
        <dbReference type="ARBA" id="ARBA00004123"/>
    </source>
</evidence>
<evidence type="ECO:0000256" key="11">
    <source>
        <dbReference type="PROSITE-ProRule" id="PRU00042"/>
    </source>
</evidence>
<evidence type="ECO:0000256" key="4">
    <source>
        <dbReference type="ARBA" id="ARBA00022737"/>
    </source>
</evidence>
<dbReference type="FunFam" id="3.30.160.60:FF:000508">
    <property type="entry name" value="Myeloid zinc finger 1"/>
    <property type="match status" value="2"/>
</dbReference>
<feature type="domain" description="C2H2-type" evidence="14">
    <location>
        <begin position="483"/>
        <end position="510"/>
    </location>
</feature>
<evidence type="ECO:0000256" key="12">
    <source>
        <dbReference type="SAM" id="Coils"/>
    </source>
</evidence>
<keyword evidence="3" id="KW-0479">Metal-binding</keyword>
<keyword evidence="10" id="KW-0539">Nucleus</keyword>
<dbReference type="InterPro" id="IPR050826">
    <property type="entry name" value="Krueppel_C2H2_ZnFinger"/>
</dbReference>
<evidence type="ECO:0000256" key="6">
    <source>
        <dbReference type="ARBA" id="ARBA00022833"/>
    </source>
</evidence>
<keyword evidence="5 11" id="KW-0863">Zinc-finger</keyword>
<evidence type="ECO:0000256" key="5">
    <source>
        <dbReference type="ARBA" id="ARBA00022771"/>
    </source>
</evidence>
<organism evidence="15 16">
    <name type="scientific">Cirrhinus molitorella</name>
    <name type="common">mud carp</name>
    <dbReference type="NCBI Taxonomy" id="172907"/>
    <lineage>
        <taxon>Eukaryota</taxon>
        <taxon>Metazoa</taxon>
        <taxon>Chordata</taxon>
        <taxon>Craniata</taxon>
        <taxon>Vertebrata</taxon>
        <taxon>Euteleostomi</taxon>
        <taxon>Actinopterygii</taxon>
        <taxon>Neopterygii</taxon>
        <taxon>Teleostei</taxon>
        <taxon>Ostariophysi</taxon>
        <taxon>Cypriniformes</taxon>
        <taxon>Cyprinidae</taxon>
        <taxon>Labeoninae</taxon>
        <taxon>Labeonini</taxon>
        <taxon>Cirrhinus</taxon>
    </lineage>
</organism>
<dbReference type="GO" id="GO:0005634">
    <property type="term" value="C:nucleus"/>
    <property type="evidence" value="ECO:0007669"/>
    <property type="project" value="UniProtKB-SubCell"/>
</dbReference>
<evidence type="ECO:0000256" key="3">
    <source>
        <dbReference type="ARBA" id="ARBA00022723"/>
    </source>
</evidence>
<proteinExistence type="inferred from homology"/>
<feature type="domain" description="C2H2-type" evidence="14">
    <location>
        <begin position="455"/>
        <end position="482"/>
    </location>
</feature>
<evidence type="ECO:0000256" key="8">
    <source>
        <dbReference type="ARBA" id="ARBA00023125"/>
    </source>
</evidence>
<keyword evidence="4" id="KW-0677">Repeat</keyword>
<feature type="region of interest" description="Disordered" evidence="13">
    <location>
        <begin position="98"/>
        <end position="119"/>
    </location>
</feature>
<feature type="domain" description="C2H2-type" evidence="14">
    <location>
        <begin position="511"/>
        <end position="538"/>
    </location>
</feature>
<comment type="subcellular location">
    <subcellularLocation>
        <location evidence="1">Nucleus</location>
    </subcellularLocation>
</comment>
<feature type="domain" description="C2H2-type" evidence="14">
    <location>
        <begin position="371"/>
        <end position="398"/>
    </location>
</feature>
<evidence type="ECO:0000313" key="15">
    <source>
        <dbReference type="EMBL" id="KAK2865114.1"/>
    </source>
</evidence>
<keyword evidence="6" id="KW-0862">Zinc</keyword>
<dbReference type="FunFam" id="3.30.160.60:FF:000328">
    <property type="entry name" value="Zinc finger protein 1079"/>
    <property type="match status" value="1"/>
</dbReference>
<dbReference type="AlphaFoldDB" id="A0AA88T9X5"/>
<evidence type="ECO:0000313" key="16">
    <source>
        <dbReference type="Proteomes" id="UP001187343"/>
    </source>
</evidence>
<feature type="compositionally biased region" description="Basic and acidic residues" evidence="13">
    <location>
        <begin position="299"/>
        <end position="316"/>
    </location>
</feature>
<dbReference type="EMBL" id="JAUYZG010000026">
    <property type="protein sequence ID" value="KAK2865114.1"/>
    <property type="molecule type" value="Genomic_DNA"/>
</dbReference>
<feature type="domain" description="C2H2-type" evidence="14">
    <location>
        <begin position="427"/>
        <end position="454"/>
    </location>
</feature>
<evidence type="ECO:0000256" key="2">
    <source>
        <dbReference type="ARBA" id="ARBA00006991"/>
    </source>
</evidence>
<feature type="coiled-coil region" evidence="12">
    <location>
        <begin position="221"/>
        <end position="248"/>
    </location>
</feature>
<dbReference type="GO" id="GO:0003677">
    <property type="term" value="F:DNA binding"/>
    <property type="evidence" value="ECO:0007669"/>
    <property type="project" value="UniProtKB-KW"/>
</dbReference>
<dbReference type="GO" id="GO:0008270">
    <property type="term" value="F:zinc ion binding"/>
    <property type="evidence" value="ECO:0007669"/>
    <property type="project" value="UniProtKB-KW"/>
</dbReference>
<feature type="domain" description="C2H2-type" evidence="14">
    <location>
        <begin position="539"/>
        <end position="561"/>
    </location>
</feature>
<dbReference type="Proteomes" id="UP001187343">
    <property type="component" value="Unassembled WGS sequence"/>
</dbReference>
<comment type="similarity">
    <text evidence="2">Belongs to the krueppel C2H2-type zinc-finger protein family.</text>
</comment>
<feature type="domain" description="C2H2-type" evidence="14">
    <location>
        <begin position="399"/>
        <end position="426"/>
    </location>
</feature>
<dbReference type="Pfam" id="PF00096">
    <property type="entry name" value="zf-C2H2"/>
    <property type="match status" value="7"/>
</dbReference>
<dbReference type="SMART" id="SM00355">
    <property type="entry name" value="ZnF_C2H2"/>
    <property type="match status" value="9"/>
</dbReference>
<dbReference type="FunFam" id="3.30.160.60:FF:000100">
    <property type="entry name" value="Zinc finger 45-like"/>
    <property type="match status" value="2"/>
</dbReference>
<evidence type="ECO:0000256" key="9">
    <source>
        <dbReference type="ARBA" id="ARBA00023163"/>
    </source>
</evidence>
<evidence type="ECO:0000259" key="14">
    <source>
        <dbReference type="PROSITE" id="PS50157"/>
    </source>
</evidence>
<comment type="caution">
    <text evidence="15">The sequence shown here is derived from an EMBL/GenBank/DDBJ whole genome shotgun (WGS) entry which is preliminary data.</text>
</comment>
<dbReference type="PROSITE" id="PS50157">
    <property type="entry name" value="ZINC_FINGER_C2H2_2"/>
    <property type="match status" value="8"/>
</dbReference>
<evidence type="ECO:0000256" key="10">
    <source>
        <dbReference type="ARBA" id="ARBA00023242"/>
    </source>
</evidence>
<keyword evidence="7" id="KW-0805">Transcription regulation</keyword>
<reference evidence="15" key="1">
    <citation type="submission" date="2023-08" db="EMBL/GenBank/DDBJ databases">
        <title>Chromosome-level Genome Assembly of mud carp (Cirrhinus molitorella).</title>
        <authorList>
            <person name="Liu H."/>
        </authorList>
    </citation>
    <scope>NUCLEOTIDE SEQUENCE</scope>
    <source>
        <strain evidence="15">Prfri</strain>
        <tissue evidence="15">Muscle</tissue>
    </source>
</reference>
<dbReference type="PANTHER" id="PTHR24377">
    <property type="entry name" value="IP01015P-RELATED"/>
    <property type="match status" value="1"/>
</dbReference>